<dbReference type="PANTHER" id="PTHR35276:SF1">
    <property type="entry name" value="TRNA (MNM(5)S(2)U34)-METHYLTRANSFERASE, CHLOROPLASTIC"/>
    <property type="match status" value="1"/>
</dbReference>
<dbReference type="InterPro" id="IPR029063">
    <property type="entry name" value="SAM-dependent_MTases_sf"/>
</dbReference>
<proteinExistence type="predicted"/>
<dbReference type="InterPro" id="IPR010719">
    <property type="entry name" value="MnmM_MeTrfase"/>
</dbReference>
<dbReference type="SUPFAM" id="SSF53335">
    <property type="entry name" value="S-adenosyl-L-methionine-dependent methyltransferases"/>
    <property type="match status" value="1"/>
</dbReference>
<dbReference type="Proteomes" id="UP000269226">
    <property type="component" value="Chromosome"/>
</dbReference>
<evidence type="ECO:0000313" key="2">
    <source>
        <dbReference type="Proteomes" id="UP000269226"/>
    </source>
</evidence>
<dbReference type="GO" id="GO:0032259">
    <property type="term" value="P:methylation"/>
    <property type="evidence" value="ECO:0007669"/>
    <property type="project" value="UniProtKB-KW"/>
</dbReference>
<keyword evidence="1" id="KW-0808">Transferase</keyword>
<keyword evidence="1" id="KW-0489">Methyltransferase</keyword>
<dbReference type="RefSeq" id="WP_015694595.1">
    <property type="nucleotide sequence ID" value="NZ_AP018492.1"/>
</dbReference>
<accession>A0A2Z5Y1C0</accession>
<protein>
    <submittedName>
        <fullName evidence="1">Putative rRNA methylase YtqB</fullName>
    </submittedName>
</protein>
<dbReference type="GO" id="GO:0008168">
    <property type="term" value="F:methyltransferase activity"/>
    <property type="evidence" value="ECO:0007669"/>
    <property type="project" value="UniProtKB-KW"/>
</dbReference>
<dbReference type="GeneID" id="57042952"/>
<reference evidence="1 2" key="1">
    <citation type="submission" date="2018-01" db="EMBL/GenBank/DDBJ databases">
        <title>Whole genome sequence of Melissococcus plutonius DAT561.</title>
        <authorList>
            <person name="Okumura K."/>
            <person name="Takamatsu D."/>
            <person name="Okura M."/>
        </authorList>
    </citation>
    <scope>NUCLEOTIDE SEQUENCE [LARGE SCALE GENOMIC DNA]</scope>
    <source>
        <strain evidence="1 2">DAT561</strain>
    </source>
</reference>
<dbReference type="Gene3D" id="3.40.50.150">
    <property type="entry name" value="Vaccinia Virus protein VP39"/>
    <property type="match status" value="1"/>
</dbReference>
<dbReference type="CDD" id="cd02440">
    <property type="entry name" value="AdoMet_MTases"/>
    <property type="match status" value="1"/>
</dbReference>
<name>A0A2Z5Y1C0_9ENTE</name>
<dbReference type="PANTHER" id="PTHR35276">
    <property type="entry name" value="S-ADENOSYL-L-METHIONINE-DEPENDENT METHYLTRANSFERASES SUPERFAMILY PROTEIN"/>
    <property type="match status" value="1"/>
</dbReference>
<organism evidence="1 2">
    <name type="scientific">Melissococcus plutonius</name>
    <dbReference type="NCBI Taxonomy" id="33970"/>
    <lineage>
        <taxon>Bacteria</taxon>
        <taxon>Bacillati</taxon>
        <taxon>Bacillota</taxon>
        <taxon>Bacilli</taxon>
        <taxon>Lactobacillales</taxon>
        <taxon>Enterococcaceae</taxon>
        <taxon>Melissococcus</taxon>
    </lineage>
</organism>
<dbReference type="EMBL" id="AP018492">
    <property type="protein sequence ID" value="BBC60528.1"/>
    <property type="molecule type" value="Genomic_DNA"/>
</dbReference>
<dbReference type="AlphaFoldDB" id="A0A2Z5Y1C0"/>
<sequence length="187" mass="21318">MLETALQYSHFLLNEIICPGDHVVDATMGNGNDTLFLAKLVGDKGKVYAFDIQKQALERTRQRLIENQVIQCTELFQQGHETIEQVLPIETTLSAAIFNLGYLPKSDKEIVTLPETTIQAIEQLLIRLKSKGRLLLVIYYGHSGGQEELKAVSYYCQQLPQEQFNVLSYQFINQKNQPPILFCIEKK</sequence>
<dbReference type="Pfam" id="PF06962">
    <property type="entry name" value="rRNA_methylase"/>
    <property type="match status" value="1"/>
</dbReference>
<gene>
    <name evidence="1" type="ORF">DAT561_0391</name>
</gene>
<evidence type="ECO:0000313" key="1">
    <source>
        <dbReference type="EMBL" id="BBC60528.1"/>
    </source>
</evidence>